<proteinExistence type="predicted"/>
<reference evidence="1 2" key="1">
    <citation type="journal article" date="2020" name="ISME J.">
        <title>Uncovering the hidden diversity of litter-decomposition mechanisms in mushroom-forming fungi.</title>
        <authorList>
            <person name="Floudas D."/>
            <person name="Bentzer J."/>
            <person name="Ahren D."/>
            <person name="Johansson T."/>
            <person name="Persson P."/>
            <person name="Tunlid A."/>
        </authorList>
    </citation>
    <scope>NUCLEOTIDE SEQUENCE [LARGE SCALE GENOMIC DNA]</scope>
    <source>
        <strain evidence="1 2">CBS 175.51</strain>
    </source>
</reference>
<accession>A0A8H5C2D4</accession>
<dbReference type="AlphaFoldDB" id="A0A8H5C2D4"/>
<dbReference type="SUPFAM" id="SSF52499">
    <property type="entry name" value="Isochorismatase-like hydrolases"/>
    <property type="match status" value="1"/>
</dbReference>
<evidence type="ECO:0008006" key="3">
    <source>
        <dbReference type="Google" id="ProtNLM"/>
    </source>
</evidence>
<dbReference type="Proteomes" id="UP000541558">
    <property type="component" value="Unassembled WGS sequence"/>
</dbReference>
<comment type="caution">
    <text evidence="1">The sequence shown here is derived from an EMBL/GenBank/DDBJ whole genome shotgun (WGS) entry which is preliminary data.</text>
</comment>
<keyword evidence="2" id="KW-1185">Reference proteome</keyword>
<dbReference type="Gene3D" id="3.40.50.850">
    <property type="entry name" value="Isochorismatase-like"/>
    <property type="match status" value="1"/>
</dbReference>
<organism evidence="1 2">
    <name type="scientific">Ephemerocybe angulata</name>
    <dbReference type="NCBI Taxonomy" id="980116"/>
    <lineage>
        <taxon>Eukaryota</taxon>
        <taxon>Fungi</taxon>
        <taxon>Dikarya</taxon>
        <taxon>Basidiomycota</taxon>
        <taxon>Agaricomycotina</taxon>
        <taxon>Agaricomycetes</taxon>
        <taxon>Agaricomycetidae</taxon>
        <taxon>Agaricales</taxon>
        <taxon>Agaricineae</taxon>
        <taxon>Psathyrellaceae</taxon>
        <taxon>Ephemerocybe</taxon>
    </lineage>
</organism>
<evidence type="ECO:0000313" key="2">
    <source>
        <dbReference type="Proteomes" id="UP000541558"/>
    </source>
</evidence>
<name>A0A8H5C2D4_9AGAR</name>
<dbReference type="InterPro" id="IPR036380">
    <property type="entry name" value="Isochorismatase-like_sf"/>
</dbReference>
<sequence>MPVPRLVPANTLFFLCDIQTAFRPAIHAYDQVIATSNKLVKLAKA</sequence>
<dbReference type="EMBL" id="JAACJK010000109">
    <property type="protein sequence ID" value="KAF5333723.1"/>
    <property type="molecule type" value="Genomic_DNA"/>
</dbReference>
<evidence type="ECO:0000313" key="1">
    <source>
        <dbReference type="EMBL" id="KAF5333723.1"/>
    </source>
</evidence>
<gene>
    <name evidence="1" type="ORF">D9611_002357</name>
</gene>
<protein>
    <recommendedName>
        <fullName evidence="3">Isochorismatase</fullName>
    </recommendedName>
</protein>
<dbReference type="OrthoDB" id="269496at2759"/>